<sequence>MPSAGAMIVRAATSTSSSSPKGALPPISIVFICAGFIAITMFSLCMWRKLLSGEAFQPVLVHIPIARGRKNDGDSANDRPEMFDTWTERCTSKNLKWEEYVPFSVTVLTASGPDREAGRLRGESARVRRETDKQDQGICRLQVGVLVAMPSQLHTKPHDRELSWSTLRGGMAIGLTEMPWIEEGCR</sequence>
<reference evidence="2" key="1">
    <citation type="submission" date="2022-01" db="EMBL/GenBank/DDBJ databases">
        <title>Comparative genomics reveals a dynamic genome evolution in the ectomycorrhizal milk-cap (Lactarius) mushrooms.</title>
        <authorList>
            <consortium name="DOE Joint Genome Institute"/>
            <person name="Lebreton A."/>
            <person name="Tang N."/>
            <person name="Kuo A."/>
            <person name="LaButti K."/>
            <person name="Drula E."/>
            <person name="Barry K."/>
            <person name="Clum A."/>
            <person name="Lipzen A."/>
            <person name="Mousain D."/>
            <person name="Ng V."/>
            <person name="Wang R."/>
            <person name="Wang X."/>
            <person name="Dai Y."/>
            <person name="Henrissat B."/>
            <person name="Grigoriev I.V."/>
            <person name="Guerin-Laguette A."/>
            <person name="Yu F."/>
            <person name="Martin F.M."/>
        </authorList>
    </citation>
    <scope>NUCLEOTIDE SEQUENCE</scope>
    <source>
        <strain evidence="2">QP</strain>
    </source>
</reference>
<name>A0AAD4L4X7_9AGAM</name>
<feature type="transmembrane region" description="Helical" evidence="1">
    <location>
        <begin position="27"/>
        <end position="47"/>
    </location>
</feature>
<keyword evidence="1" id="KW-0472">Membrane</keyword>
<keyword evidence="1" id="KW-0812">Transmembrane</keyword>
<evidence type="ECO:0000256" key="1">
    <source>
        <dbReference type="SAM" id="Phobius"/>
    </source>
</evidence>
<accession>A0AAD4L4X7</accession>
<dbReference type="EMBL" id="JAKELL010000136">
    <property type="protein sequence ID" value="KAH8980405.1"/>
    <property type="molecule type" value="Genomic_DNA"/>
</dbReference>
<keyword evidence="3" id="KW-1185">Reference proteome</keyword>
<comment type="caution">
    <text evidence="2">The sequence shown here is derived from an EMBL/GenBank/DDBJ whole genome shotgun (WGS) entry which is preliminary data.</text>
</comment>
<dbReference type="Proteomes" id="UP001201163">
    <property type="component" value="Unassembled WGS sequence"/>
</dbReference>
<proteinExistence type="predicted"/>
<evidence type="ECO:0000313" key="2">
    <source>
        <dbReference type="EMBL" id="KAH8980405.1"/>
    </source>
</evidence>
<organism evidence="2 3">
    <name type="scientific">Lactarius akahatsu</name>
    <dbReference type="NCBI Taxonomy" id="416441"/>
    <lineage>
        <taxon>Eukaryota</taxon>
        <taxon>Fungi</taxon>
        <taxon>Dikarya</taxon>
        <taxon>Basidiomycota</taxon>
        <taxon>Agaricomycotina</taxon>
        <taxon>Agaricomycetes</taxon>
        <taxon>Russulales</taxon>
        <taxon>Russulaceae</taxon>
        <taxon>Lactarius</taxon>
    </lineage>
</organism>
<gene>
    <name evidence="2" type="ORF">EDB92DRAFT_272276</name>
</gene>
<keyword evidence="1" id="KW-1133">Transmembrane helix</keyword>
<dbReference type="AlphaFoldDB" id="A0AAD4L4X7"/>
<evidence type="ECO:0000313" key="3">
    <source>
        <dbReference type="Proteomes" id="UP001201163"/>
    </source>
</evidence>
<protein>
    <submittedName>
        <fullName evidence="2">Uncharacterized protein</fullName>
    </submittedName>
</protein>